<dbReference type="InterPro" id="IPR001623">
    <property type="entry name" value="DnaJ_domain"/>
</dbReference>
<dbReference type="PROSITE" id="PS50076">
    <property type="entry name" value="DNAJ_2"/>
    <property type="match status" value="1"/>
</dbReference>
<evidence type="ECO:0000313" key="3">
    <source>
        <dbReference type="EMBL" id="CAI5724528.1"/>
    </source>
</evidence>
<dbReference type="GO" id="GO:0031207">
    <property type="term" value="C:Sec62/Sec63 complex"/>
    <property type="evidence" value="ECO:0007669"/>
    <property type="project" value="TreeGrafter"/>
</dbReference>
<gene>
    <name evidence="3" type="ORF">PDE001_LOCUS3146</name>
</gene>
<dbReference type="GO" id="GO:0008320">
    <property type="term" value="F:protein transmembrane transporter activity"/>
    <property type="evidence" value="ECO:0007669"/>
    <property type="project" value="TreeGrafter"/>
</dbReference>
<protein>
    <recommendedName>
        <fullName evidence="2">J domain-containing protein</fullName>
    </recommendedName>
</protein>
<dbReference type="Pfam" id="PF00226">
    <property type="entry name" value="DnaJ"/>
    <property type="match status" value="1"/>
</dbReference>
<evidence type="ECO:0000259" key="2">
    <source>
        <dbReference type="PROSITE" id="PS50076"/>
    </source>
</evidence>
<sequence>MGAEYLSEADGAFYAFAGVMLALYVVPSICFTIYRVLNAPKKLRSRGFAVHVVLLSVACGLFWRCLWALQSVDTSGVFDPYEILGISDSASSRQIKKAFRALGRQLHPDKNLDNPLATSQFARVTKAYEALTNPQSIENYRKYGHPDGRQSMLMDVAFASAFSGSNGGSVFMLVYFGAIFSGVVYLVYWLQKTAGRRDRTQISRATRTSFVEALTEKMSVHDVVELLLSCDEMAGAGAGISDNVRNETQLRAKMHNKLAKKMEAAKALPSEVLSRIRKHENPVARENMLALYQYLRRDKLQGVSRPSWVDQRFQKVLFELPFLVDAFAAIAAKELAKRAYPAIPLLHALSLLSSIAQGSLVPDEVALRDQKERMSAIEGQLPDLCLKETTLIVHDEPNIQPGDWLTLQTTLQRQHLKAGKTAPLAATFYDHVDSKSPFRKEHVWFLVVDKGTGRLYSAWKCVDLSQQVVQKAGFLGPETPGKYEFEVRAVCPTYLDVQTKVDLPLVVGKG</sequence>
<dbReference type="PANTHER" id="PTHR24075:SF0">
    <property type="entry name" value="TRANSLOCATION PROTEIN SEC63 HOMOLOG"/>
    <property type="match status" value="1"/>
</dbReference>
<comment type="caution">
    <text evidence="3">The sequence shown here is derived from an EMBL/GenBank/DDBJ whole genome shotgun (WGS) entry which is preliminary data.</text>
</comment>
<dbReference type="SUPFAM" id="SSF46565">
    <property type="entry name" value="Chaperone J-domain"/>
    <property type="match status" value="1"/>
</dbReference>
<name>A0AAV0TMU7_9STRA</name>
<evidence type="ECO:0000313" key="4">
    <source>
        <dbReference type="Proteomes" id="UP001162029"/>
    </source>
</evidence>
<dbReference type="Gene3D" id="1.10.287.110">
    <property type="entry name" value="DnaJ domain"/>
    <property type="match status" value="1"/>
</dbReference>
<dbReference type="PANTHER" id="PTHR24075">
    <property type="entry name" value="SEC63 DOMAIN-CONTAINING"/>
    <property type="match status" value="1"/>
</dbReference>
<keyword evidence="1" id="KW-0812">Transmembrane</keyword>
<dbReference type="EMBL" id="CANTFM010000534">
    <property type="protein sequence ID" value="CAI5724528.1"/>
    <property type="molecule type" value="Genomic_DNA"/>
</dbReference>
<dbReference type="SUPFAM" id="SSF81296">
    <property type="entry name" value="E set domains"/>
    <property type="match status" value="1"/>
</dbReference>
<dbReference type="Gene3D" id="2.60.40.150">
    <property type="entry name" value="C2 domain"/>
    <property type="match status" value="1"/>
</dbReference>
<keyword evidence="1" id="KW-1133">Transmembrane helix</keyword>
<feature type="domain" description="J" evidence="2">
    <location>
        <begin position="79"/>
        <end position="144"/>
    </location>
</feature>
<feature type="transmembrane region" description="Helical" evidence="1">
    <location>
        <begin position="48"/>
        <end position="69"/>
    </location>
</feature>
<dbReference type="InterPro" id="IPR035892">
    <property type="entry name" value="C2_domain_sf"/>
</dbReference>
<evidence type="ECO:0000256" key="1">
    <source>
        <dbReference type="SAM" id="Phobius"/>
    </source>
</evidence>
<dbReference type="GO" id="GO:0006620">
    <property type="term" value="P:post-translational protein targeting to endoplasmic reticulum membrane"/>
    <property type="evidence" value="ECO:0007669"/>
    <property type="project" value="TreeGrafter"/>
</dbReference>
<dbReference type="CDD" id="cd06257">
    <property type="entry name" value="DnaJ"/>
    <property type="match status" value="1"/>
</dbReference>
<dbReference type="AlphaFoldDB" id="A0AAV0TMU7"/>
<dbReference type="PRINTS" id="PR00625">
    <property type="entry name" value="JDOMAIN"/>
</dbReference>
<feature type="transmembrane region" description="Helical" evidence="1">
    <location>
        <begin position="12"/>
        <end position="36"/>
    </location>
</feature>
<dbReference type="InterPro" id="IPR036869">
    <property type="entry name" value="J_dom_sf"/>
</dbReference>
<organism evidence="3 4">
    <name type="scientific">Peronospora destructor</name>
    <dbReference type="NCBI Taxonomy" id="86335"/>
    <lineage>
        <taxon>Eukaryota</taxon>
        <taxon>Sar</taxon>
        <taxon>Stramenopiles</taxon>
        <taxon>Oomycota</taxon>
        <taxon>Peronosporomycetes</taxon>
        <taxon>Peronosporales</taxon>
        <taxon>Peronosporaceae</taxon>
        <taxon>Peronospora</taxon>
    </lineage>
</organism>
<reference evidence="3" key="1">
    <citation type="submission" date="2022-12" db="EMBL/GenBank/DDBJ databases">
        <authorList>
            <person name="Webb A."/>
        </authorList>
    </citation>
    <scope>NUCLEOTIDE SEQUENCE</scope>
    <source>
        <strain evidence="3">Pd1</strain>
    </source>
</reference>
<dbReference type="SMART" id="SM00271">
    <property type="entry name" value="DnaJ"/>
    <property type="match status" value="1"/>
</dbReference>
<dbReference type="Proteomes" id="UP001162029">
    <property type="component" value="Unassembled WGS sequence"/>
</dbReference>
<dbReference type="GO" id="GO:0006614">
    <property type="term" value="P:SRP-dependent cotranslational protein targeting to membrane"/>
    <property type="evidence" value="ECO:0007669"/>
    <property type="project" value="TreeGrafter"/>
</dbReference>
<feature type="transmembrane region" description="Helical" evidence="1">
    <location>
        <begin position="170"/>
        <end position="190"/>
    </location>
</feature>
<accession>A0AAV0TMU7</accession>
<dbReference type="InterPro" id="IPR014756">
    <property type="entry name" value="Ig_E-set"/>
</dbReference>
<dbReference type="GO" id="GO:0003723">
    <property type="term" value="F:RNA binding"/>
    <property type="evidence" value="ECO:0007669"/>
    <property type="project" value="TreeGrafter"/>
</dbReference>
<proteinExistence type="predicted"/>
<keyword evidence="4" id="KW-1185">Reference proteome</keyword>
<keyword evidence="1" id="KW-0472">Membrane</keyword>